<dbReference type="CDD" id="cd00082">
    <property type="entry name" value="HisKA"/>
    <property type="match status" value="1"/>
</dbReference>
<keyword evidence="12" id="KW-1185">Reference proteome</keyword>
<evidence type="ECO:0000259" key="10">
    <source>
        <dbReference type="PROSITE" id="PS50110"/>
    </source>
</evidence>
<dbReference type="InterPro" id="IPR005467">
    <property type="entry name" value="His_kinase_dom"/>
</dbReference>
<comment type="catalytic activity">
    <reaction evidence="1">
        <text>ATP + protein L-histidine = ADP + protein N-phospho-L-histidine.</text>
        <dbReference type="EC" id="2.7.13.3"/>
    </reaction>
</comment>
<comment type="caution">
    <text evidence="11">The sequence shown here is derived from an EMBL/GenBank/DDBJ whole genome shotgun (WGS) entry which is preliminary data.</text>
</comment>
<dbReference type="SUPFAM" id="SSF55874">
    <property type="entry name" value="ATPase domain of HSP90 chaperone/DNA topoisomerase II/histidine kinase"/>
    <property type="match status" value="1"/>
</dbReference>
<feature type="transmembrane region" description="Helical" evidence="8">
    <location>
        <begin position="330"/>
        <end position="350"/>
    </location>
</feature>
<dbReference type="PROSITE" id="PS50110">
    <property type="entry name" value="RESPONSE_REGULATORY"/>
    <property type="match status" value="1"/>
</dbReference>
<dbReference type="Proteomes" id="UP000706525">
    <property type="component" value="Unassembled WGS sequence"/>
</dbReference>
<dbReference type="InterPro" id="IPR003594">
    <property type="entry name" value="HATPase_dom"/>
</dbReference>
<name>A0ABM8X065_9BURK</name>
<dbReference type="SUPFAM" id="SSF52172">
    <property type="entry name" value="CheY-like"/>
    <property type="match status" value="1"/>
</dbReference>
<evidence type="ECO:0000256" key="6">
    <source>
        <dbReference type="PROSITE-ProRule" id="PRU00169"/>
    </source>
</evidence>
<dbReference type="CDD" id="cd17546">
    <property type="entry name" value="REC_hyHK_CKI1_RcsC-like"/>
    <property type="match status" value="1"/>
</dbReference>
<dbReference type="Pfam" id="PF00072">
    <property type="entry name" value="Response_reg"/>
    <property type="match status" value="1"/>
</dbReference>
<dbReference type="Gene3D" id="3.40.50.2300">
    <property type="match status" value="1"/>
</dbReference>
<accession>A0ABM8X065</accession>
<evidence type="ECO:0000256" key="7">
    <source>
        <dbReference type="SAM" id="MobiDB-lite"/>
    </source>
</evidence>
<dbReference type="SMART" id="SM00448">
    <property type="entry name" value="REC"/>
    <property type="match status" value="1"/>
</dbReference>
<evidence type="ECO:0000256" key="4">
    <source>
        <dbReference type="ARBA" id="ARBA00022679"/>
    </source>
</evidence>
<dbReference type="PRINTS" id="PR00344">
    <property type="entry name" value="BCTRLSENSOR"/>
</dbReference>
<dbReference type="EMBL" id="CAJZAG010000005">
    <property type="protein sequence ID" value="CAG9173242.1"/>
    <property type="molecule type" value="Genomic_DNA"/>
</dbReference>
<dbReference type="EC" id="2.7.13.3" evidence="2"/>
<dbReference type="InterPro" id="IPR036641">
    <property type="entry name" value="HPT_dom_sf"/>
</dbReference>
<dbReference type="SUPFAM" id="SSF47226">
    <property type="entry name" value="Histidine-containing phosphotransfer domain, HPT domain"/>
    <property type="match status" value="1"/>
</dbReference>
<dbReference type="SUPFAM" id="SSF47384">
    <property type="entry name" value="Homodimeric domain of signal transducing histidine kinase"/>
    <property type="match status" value="1"/>
</dbReference>
<dbReference type="PROSITE" id="PS50109">
    <property type="entry name" value="HIS_KIN"/>
    <property type="match status" value="1"/>
</dbReference>
<dbReference type="Gene3D" id="3.30.450.20">
    <property type="entry name" value="PAS domain"/>
    <property type="match status" value="1"/>
</dbReference>
<protein>
    <recommendedName>
        <fullName evidence="2">histidine kinase</fullName>
        <ecNumber evidence="2">2.7.13.3</ecNumber>
    </recommendedName>
</protein>
<dbReference type="SMART" id="SM00388">
    <property type="entry name" value="HisKA"/>
    <property type="match status" value="1"/>
</dbReference>
<feature type="modified residue" description="4-aspartylphosphate" evidence="6">
    <location>
        <position position="982"/>
    </location>
</feature>
<sequence>MQQILDRTEEALAHAFEALARNARRQRNLYYATVGLLIAIVLVSAILLAGLAGARHLDDRRSMVGQHVAAISLMLQGEVSFLRRTDLTVRFNRENPARQPADPALVKQVQQTGIGEALDPGYAVVVPPATRAAWGTALPERLAQLQQIATAAITTQQAFELDHRAYIVDVHAEYAIVIARDHPSHGHSAPLDANLATVVRDRLGLALRDRIGQPVPRRNEQIWLGPSIDPVLGTPVMTVVSATYSDNVATTLIAAVIPVEDILARLRRIGRAGVTDDRALLLLLNSSEQLIDVSPPTSQQDIDRILARARTLPREKFEITRAGALLVQPLRAGFGSFVYFVPTGALIASLTSDLSVIGALALLLIAAMVVTARYWDIHLLRRSHAEATRALESETINHVLVSTTPIGLCIVRLHDYAVVRSNQLADTLLYPGDPPRLPRHIVAAFPPGPLNVQAGRLAATAQFIVPAQPEPAPSTVGASATGVTADGEERRFLQITYAPVRYRGEDVLFCAIQDVTAQQQLEERLRAAQRTSETMMRARSNFFAAMSHEIRTPLNALLGNLELLARAPGLEAHAPRLRSLDVAASGLRRIVNDILDFSKIDAGEMKLVMEPFHPLDDLESLALSYCPLLAERPVRFYPLFAPMLDTTIIGDRARILQIVNNLLSNAFKFTSSGKITLSARLDTDARARTMLVCQVKDSGIGMPPTLVARIFHPFVQAEANNSSRYGGTGLGLSICARLCELMGGHITVESVEGVGSAFSVHVPVGLREDEALPKARPPVRGVSALIVCQDSETGASIEAAMQSRGWRTHSVRSLAAAERFLEVNRPQILVVTGDYDLPFAIAVRSRVPPAHGPINAVWITRDGPPQSARCAPGIFEVGGFHHRSVLAAMEMAITAPAEASSSEMPTETAPAETIAPEPPNAAMVNRRAMPSLRVLVAEDNPLNQTLIAEQLAVLGHRPIVVGDGRQAVEALEHSEFDVLLTDIHMPVMNGHALLSVVRATHPELPVLAFSALTQAEDAEEPESAAGVLHDWQQRGFAGHIAKPASLADIEATLRRFAPTAPTAPMEAPVPTPASAPVMSPKPVAYYDVILRTQLDVDLPHLVAILGRRDTEALFHWAHRAAGAFHIVEQRAIVSMCRELERQCRETNDWTPEIGKRAEALHAAVRAYRLAGTVGSTSAPNSAEAATPGAAGRADI</sequence>
<dbReference type="InterPro" id="IPR036097">
    <property type="entry name" value="HisK_dim/P_sf"/>
</dbReference>
<feature type="region of interest" description="Disordered" evidence="7">
    <location>
        <begin position="1174"/>
        <end position="1195"/>
    </location>
</feature>
<dbReference type="Pfam" id="PF02518">
    <property type="entry name" value="HATPase_c"/>
    <property type="match status" value="1"/>
</dbReference>
<dbReference type="InterPro" id="IPR001789">
    <property type="entry name" value="Sig_transdc_resp-reg_receiver"/>
</dbReference>
<dbReference type="InterPro" id="IPR036890">
    <property type="entry name" value="HATPase_C_sf"/>
</dbReference>
<dbReference type="RefSeq" id="WP_223989122.1">
    <property type="nucleotide sequence ID" value="NZ_CAJZAG010000005.1"/>
</dbReference>
<feature type="transmembrane region" description="Helical" evidence="8">
    <location>
        <begin position="356"/>
        <end position="375"/>
    </location>
</feature>
<keyword evidence="3 6" id="KW-0597">Phosphoprotein</keyword>
<feature type="transmembrane region" description="Helical" evidence="8">
    <location>
        <begin position="29"/>
        <end position="52"/>
    </location>
</feature>
<evidence type="ECO:0000256" key="8">
    <source>
        <dbReference type="SAM" id="Phobius"/>
    </source>
</evidence>
<dbReference type="Pfam" id="PF00512">
    <property type="entry name" value="HisKA"/>
    <property type="match status" value="1"/>
</dbReference>
<feature type="domain" description="Histidine kinase" evidence="9">
    <location>
        <begin position="545"/>
        <end position="766"/>
    </location>
</feature>
<reference evidence="11 12" key="1">
    <citation type="submission" date="2021-08" db="EMBL/GenBank/DDBJ databases">
        <authorList>
            <person name="Peeters C."/>
        </authorList>
    </citation>
    <scope>NUCLEOTIDE SEQUENCE [LARGE SCALE GENOMIC DNA]</scope>
    <source>
        <strain evidence="11 12">LMG 32289</strain>
    </source>
</reference>
<keyword evidence="8" id="KW-1133">Transmembrane helix</keyword>
<keyword evidence="5 11" id="KW-0418">Kinase</keyword>
<keyword evidence="8" id="KW-0812">Transmembrane</keyword>
<keyword evidence="4 11" id="KW-0808">Transferase</keyword>
<keyword evidence="8" id="KW-0472">Membrane</keyword>
<dbReference type="CDD" id="cd16922">
    <property type="entry name" value="HATPase_EvgS-ArcB-TorS-like"/>
    <property type="match status" value="1"/>
</dbReference>
<dbReference type="InterPro" id="IPR004358">
    <property type="entry name" value="Sig_transdc_His_kin-like_C"/>
</dbReference>
<evidence type="ECO:0000256" key="2">
    <source>
        <dbReference type="ARBA" id="ARBA00012438"/>
    </source>
</evidence>
<dbReference type="SMART" id="SM00387">
    <property type="entry name" value="HATPase_c"/>
    <property type="match status" value="1"/>
</dbReference>
<evidence type="ECO:0000256" key="3">
    <source>
        <dbReference type="ARBA" id="ARBA00022553"/>
    </source>
</evidence>
<evidence type="ECO:0000256" key="5">
    <source>
        <dbReference type="ARBA" id="ARBA00022777"/>
    </source>
</evidence>
<dbReference type="InterPro" id="IPR003661">
    <property type="entry name" value="HisK_dim/P_dom"/>
</dbReference>
<evidence type="ECO:0000313" key="12">
    <source>
        <dbReference type="Proteomes" id="UP000706525"/>
    </source>
</evidence>
<feature type="compositionally biased region" description="Low complexity" evidence="7">
    <location>
        <begin position="1178"/>
        <end position="1195"/>
    </location>
</feature>
<dbReference type="GO" id="GO:0004673">
    <property type="term" value="F:protein histidine kinase activity"/>
    <property type="evidence" value="ECO:0007669"/>
    <property type="project" value="UniProtKB-EC"/>
</dbReference>
<dbReference type="InterPro" id="IPR011006">
    <property type="entry name" value="CheY-like_superfamily"/>
</dbReference>
<organism evidence="11 12">
    <name type="scientific">Cupriavidus pampae</name>
    <dbReference type="NCBI Taxonomy" id="659251"/>
    <lineage>
        <taxon>Bacteria</taxon>
        <taxon>Pseudomonadati</taxon>
        <taxon>Pseudomonadota</taxon>
        <taxon>Betaproteobacteria</taxon>
        <taxon>Burkholderiales</taxon>
        <taxon>Burkholderiaceae</taxon>
        <taxon>Cupriavidus</taxon>
    </lineage>
</organism>
<feature type="domain" description="Response regulatory" evidence="10">
    <location>
        <begin position="933"/>
        <end position="1057"/>
    </location>
</feature>
<proteinExistence type="predicted"/>
<dbReference type="Gene3D" id="3.30.565.10">
    <property type="entry name" value="Histidine kinase-like ATPase, C-terminal domain"/>
    <property type="match status" value="1"/>
</dbReference>
<dbReference type="PANTHER" id="PTHR43047">
    <property type="entry name" value="TWO-COMPONENT HISTIDINE PROTEIN KINASE"/>
    <property type="match status" value="1"/>
</dbReference>
<gene>
    <name evidence="11" type="primary">rcsC_7</name>
    <name evidence="11" type="ORF">LMG32289_02807</name>
</gene>
<dbReference type="Gene3D" id="1.10.287.130">
    <property type="match status" value="1"/>
</dbReference>
<evidence type="ECO:0000259" key="9">
    <source>
        <dbReference type="PROSITE" id="PS50109"/>
    </source>
</evidence>
<evidence type="ECO:0000256" key="1">
    <source>
        <dbReference type="ARBA" id="ARBA00000085"/>
    </source>
</evidence>
<evidence type="ECO:0000313" key="11">
    <source>
        <dbReference type="EMBL" id="CAG9173242.1"/>
    </source>
</evidence>